<evidence type="ECO:0000256" key="1">
    <source>
        <dbReference type="ARBA" id="ARBA00003294"/>
    </source>
</evidence>
<evidence type="ECO:0000256" key="7">
    <source>
        <dbReference type="ARBA" id="ARBA00022915"/>
    </source>
</evidence>
<dbReference type="PRINTS" id="PR00146">
    <property type="entry name" value="DHPICSNTHASE"/>
</dbReference>
<sequence>MLIERDLVGIYVPAVTPFLPNEELDLDSYRYYLEKLLSHDIQGLVINGTTGESPTLLWEEVTALVQLTKACLNKLQKRLPVVVGTGTNSTASTVKRTELAGKLGADAVLVVTPYYNRPSQAGVLEHFRRVVQVGIPVIAYDVPSRTGIHLTTDTVRKILDLNGVIGLKDSSGGIDLVSELAKSDMKPILCGEDLHFYSMLKHGASGGILASANIQTELFLQVYQLSNQGKYSHAKKVFDSLVPLIKRLFQESNPSPIKWVLANQGLLASDTLRLPMGSISKDLQLELEELLQKPARYFSRLTW</sequence>
<dbReference type="PROSITE" id="PS00665">
    <property type="entry name" value="DHDPS_1"/>
    <property type="match status" value="1"/>
</dbReference>
<dbReference type="Gene3D" id="3.20.20.70">
    <property type="entry name" value="Aldolase class I"/>
    <property type="match status" value="1"/>
</dbReference>
<dbReference type="GO" id="GO:0008840">
    <property type="term" value="F:4-hydroxy-tetrahydrodipicolinate synthase activity"/>
    <property type="evidence" value="ECO:0007669"/>
    <property type="project" value="UniProtKB-EC"/>
</dbReference>
<evidence type="ECO:0000256" key="5">
    <source>
        <dbReference type="ARBA" id="ARBA00022490"/>
    </source>
</evidence>
<evidence type="ECO:0000256" key="4">
    <source>
        <dbReference type="ARBA" id="ARBA00012086"/>
    </source>
</evidence>
<dbReference type="PROSITE" id="PS00666">
    <property type="entry name" value="DHDPS_2"/>
    <property type="match status" value="1"/>
</dbReference>
<evidence type="ECO:0000256" key="10">
    <source>
        <dbReference type="ARBA" id="ARBA00023270"/>
    </source>
</evidence>
<keyword evidence="15" id="KW-1185">Reference proteome</keyword>
<keyword evidence="8 12" id="KW-0457">Lysine biosynthesis</keyword>
<comment type="caution">
    <text evidence="14">The sequence shown here is derived from an EMBL/GenBank/DDBJ whole genome shotgun (WGS) entry which is preliminary data.</text>
</comment>
<keyword evidence="9 12" id="KW-0456">Lyase</keyword>
<evidence type="ECO:0000256" key="2">
    <source>
        <dbReference type="ARBA" id="ARBA00005120"/>
    </source>
</evidence>
<dbReference type="Proteomes" id="UP001527882">
    <property type="component" value="Unassembled WGS sequence"/>
</dbReference>
<evidence type="ECO:0000256" key="8">
    <source>
        <dbReference type="ARBA" id="ARBA00023154"/>
    </source>
</evidence>
<dbReference type="InterPro" id="IPR013785">
    <property type="entry name" value="Aldolase_TIM"/>
</dbReference>
<evidence type="ECO:0000256" key="9">
    <source>
        <dbReference type="ARBA" id="ARBA00023239"/>
    </source>
</evidence>
<dbReference type="NCBIfam" id="TIGR00674">
    <property type="entry name" value="dapA"/>
    <property type="match status" value="1"/>
</dbReference>
<comment type="catalytic activity">
    <reaction evidence="11 12">
        <text>L-aspartate 4-semialdehyde + pyruvate = (2S,4S)-4-hydroxy-2,3,4,5-tetrahydrodipicolinate + H2O + H(+)</text>
        <dbReference type="Rhea" id="RHEA:34171"/>
        <dbReference type="ChEBI" id="CHEBI:15361"/>
        <dbReference type="ChEBI" id="CHEBI:15377"/>
        <dbReference type="ChEBI" id="CHEBI:15378"/>
        <dbReference type="ChEBI" id="CHEBI:67139"/>
        <dbReference type="ChEBI" id="CHEBI:537519"/>
        <dbReference type="EC" id="4.3.3.7"/>
    </reaction>
</comment>
<feature type="site" description="Part of a proton relay during catalysis" evidence="12">
    <location>
        <position position="49"/>
    </location>
</feature>
<dbReference type="InterPro" id="IPR002220">
    <property type="entry name" value="DapA-like"/>
</dbReference>
<keyword evidence="5 12" id="KW-0963">Cytoplasm</keyword>
<dbReference type="EC" id="4.3.3.7" evidence="4 12"/>
<dbReference type="SMART" id="SM01130">
    <property type="entry name" value="DHDPS"/>
    <property type="match status" value="1"/>
</dbReference>
<comment type="subunit">
    <text evidence="12">Homotetramer; dimer of dimers.</text>
</comment>
<dbReference type="Pfam" id="PF00701">
    <property type="entry name" value="DHDPS"/>
    <property type="match status" value="1"/>
</dbReference>
<keyword evidence="7 12" id="KW-0220">Diaminopimelate biosynthesis</keyword>
<evidence type="ECO:0000256" key="6">
    <source>
        <dbReference type="ARBA" id="ARBA00022605"/>
    </source>
</evidence>
<evidence type="ECO:0000256" key="12">
    <source>
        <dbReference type="HAMAP-Rule" id="MF_00418"/>
    </source>
</evidence>
<feature type="active site" description="Schiff-base intermediate with substrate" evidence="12">
    <location>
        <position position="168"/>
    </location>
</feature>
<feature type="binding site" evidence="12">
    <location>
        <position position="50"/>
    </location>
    <ligand>
        <name>pyruvate</name>
        <dbReference type="ChEBI" id="CHEBI:15361"/>
    </ligand>
</feature>
<keyword evidence="10 12" id="KW-0704">Schiff base</keyword>
<dbReference type="PIRSF" id="PIRSF001365">
    <property type="entry name" value="DHDPS"/>
    <property type="match status" value="1"/>
</dbReference>
<feature type="site" description="Part of a proton relay during catalysis" evidence="12">
    <location>
        <position position="115"/>
    </location>
</feature>
<keyword evidence="6 12" id="KW-0028">Amino-acid biosynthesis</keyword>
<dbReference type="InterPro" id="IPR005263">
    <property type="entry name" value="DapA"/>
</dbReference>
<comment type="function">
    <text evidence="1 12">Catalyzes the condensation of (S)-aspartate-beta-semialdehyde [(S)-ASA] and pyruvate to 4-hydroxy-tetrahydrodipicolinate (HTPA).</text>
</comment>
<name>A0ABT4QKG5_9BACL</name>
<evidence type="ECO:0000256" key="3">
    <source>
        <dbReference type="ARBA" id="ARBA00007592"/>
    </source>
</evidence>
<dbReference type="PANTHER" id="PTHR12128:SF66">
    <property type="entry name" value="4-HYDROXY-2-OXOGLUTARATE ALDOLASE, MITOCHONDRIAL"/>
    <property type="match status" value="1"/>
</dbReference>
<dbReference type="PANTHER" id="PTHR12128">
    <property type="entry name" value="DIHYDRODIPICOLINATE SYNTHASE"/>
    <property type="match status" value="1"/>
</dbReference>
<comment type="similarity">
    <text evidence="3 12 13">Belongs to the DapA family.</text>
</comment>
<accession>A0ABT4QKG5</accession>
<dbReference type="CDD" id="cd00950">
    <property type="entry name" value="DHDPS"/>
    <property type="match status" value="1"/>
</dbReference>
<dbReference type="HAMAP" id="MF_00418">
    <property type="entry name" value="DapA"/>
    <property type="match status" value="1"/>
</dbReference>
<dbReference type="SUPFAM" id="SSF51569">
    <property type="entry name" value="Aldolase"/>
    <property type="match status" value="1"/>
</dbReference>
<dbReference type="InterPro" id="IPR020625">
    <property type="entry name" value="Schiff_base-form_aldolases_AS"/>
</dbReference>
<comment type="caution">
    <text evidence="12">Was originally thought to be a dihydrodipicolinate synthase (DHDPS), catalyzing the condensation of (S)-aspartate-beta-semialdehyde [(S)-ASA] and pyruvate to dihydrodipicolinate (DHDP). However, it was shown in E.coli that the product of the enzymatic reaction is not dihydrodipicolinate but in fact (4S)-4-hydroxy-2,3,4,5-tetrahydro-(2S)-dipicolinic acid (HTPA), and that the consecutive dehydration reaction leading to DHDP is not spontaneous but catalyzed by DapB.</text>
</comment>
<evidence type="ECO:0000256" key="11">
    <source>
        <dbReference type="ARBA" id="ARBA00047836"/>
    </source>
</evidence>
<dbReference type="InterPro" id="IPR020624">
    <property type="entry name" value="Schiff_base-form_aldolases_CS"/>
</dbReference>
<comment type="subcellular location">
    <subcellularLocation>
        <location evidence="12">Cytoplasm</location>
    </subcellularLocation>
</comment>
<dbReference type="EMBL" id="JAQAGZ010000033">
    <property type="protein sequence ID" value="MCZ8517210.1"/>
    <property type="molecule type" value="Genomic_DNA"/>
</dbReference>
<gene>
    <name evidence="12 14" type="primary">dapA</name>
    <name evidence="14" type="ORF">O9H85_33655</name>
</gene>
<protein>
    <recommendedName>
        <fullName evidence="4 12">4-hydroxy-tetrahydrodipicolinate synthase</fullName>
        <shortName evidence="12">HTPA synthase</shortName>
        <ecNumber evidence="4 12">4.3.3.7</ecNumber>
    </recommendedName>
</protein>
<evidence type="ECO:0000256" key="13">
    <source>
        <dbReference type="PIRNR" id="PIRNR001365"/>
    </source>
</evidence>
<feature type="active site" description="Proton donor/acceptor" evidence="12">
    <location>
        <position position="140"/>
    </location>
</feature>
<proteinExistence type="inferred from homology"/>
<reference evidence="14 15" key="1">
    <citation type="submission" date="2022-12" db="EMBL/GenBank/DDBJ databases">
        <title>Draft genome sequence of Paenibacillus sp. dW9.</title>
        <authorList>
            <person name="Choi E.-W."/>
            <person name="Kim D.-U."/>
        </authorList>
    </citation>
    <scope>NUCLEOTIDE SEQUENCE [LARGE SCALE GENOMIC DNA]</scope>
    <source>
        <strain evidence="15">dW9</strain>
    </source>
</reference>
<evidence type="ECO:0000313" key="14">
    <source>
        <dbReference type="EMBL" id="MCZ8517210.1"/>
    </source>
</evidence>
<comment type="pathway">
    <text evidence="2 12">Amino-acid biosynthesis; L-lysine biosynthesis via DAP pathway; (S)-tetrahydrodipicolinate from L-aspartate: step 3/4.</text>
</comment>
<evidence type="ECO:0000313" key="15">
    <source>
        <dbReference type="Proteomes" id="UP001527882"/>
    </source>
</evidence>
<dbReference type="RefSeq" id="WP_269885742.1">
    <property type="nucleotide sequence ID" value="NZ_JAQAGZ010000033.1"/>
</dbReference>
<feature type="binding site" evidence="12">
    <location>
        <position position="208"/>
    </location>
    <ligand>
        <name>pyruvate</name>
        <dbReference type="ChEBI" id="CHEBI:15361"/>
    </ligand>
</feature>
<organism evidence="14 15">
    <name type="scientific">Paenibacillus gyeongsangnamensis</name>
    <dbReference type="NCBI Taxonomy" id="3388067"/>
    <lineage>
        <taxon>Bacteria</taxon>
        <taxon>Bacillati</taxon>
        <taxon>Bacillota</taxon>
        <taxon>Bacilli</taxon>
        <taxon>Bacillales</taxon>
        <taxon>Paenibacillaceae</taxon>
        <taxon>Paenibacillus</taxon>
    </lineage>
</organism>